<evidence type="ECO:0000313" key="1">
    <source>
        <dbReference type="EMBL" id="CAI2183252.1"/>
    </source>
</evidence>
<dbReference type="AlphaFoldDB" id="A0A9W4WZ59"/>
<organism evidence="1 2">
    <name type="scientific">Funneliformis geosporum</name>
    <dbReference type="NCBI Taxonomy" id="1117311"/>
    <lineage>
        <taxon>Eukaryota</taxon>
        <taxon>Fungi</taxon>
        <taxon>Fungi incertae sedis</taxon>
        <taxon>Mucoromycota</taxon>
        <taxon>Glomeromycotina</taxon>
        <taxon>Glomeromycetes</taxon>
        <taxon>Glomerales</taxon>
        <taxon>Glomeraceae</taxon>
        <taxon>Funneliformis</taxon>
    </lineage>
</organism>
<accession>A0A9W4WZ59</accession>
<comment type="caution">
    <text evidence="1">The sequence shown here is derived from an EMBL/GenBank/DDBJ whole genome shotgun (WGS) entry which is preliminary data.</text>
</comment>
<proteinExistence type="predicted"/>
<dbReference type="Proteomes" id="UP001153678">
    <property type="component" value="Unassembled WGS sequence"/>
</dbReference>
<sequence>MIKPTQQELKQAYQIVSQDLVHNLAKIKDGEGIRLNNFGTFVKTPALCIGLYFYGSAAKQNSYLKHLPTIGGLAFGLNTLPNNQNQTQPNSPAQPPFSSGLMQIVGAVLPALLEHFTGQKMNTNGNGAEMQLVFSQLLNVQQQILTTQQAFNQRLTALESNASQQLNNLTQQVQSIKSIRLSQEKKQIDFNLQSENESNQY</sequence>
<protein>
    <submittedName>
        <fullName evidence="1">15550_t:CDS:1</fullName>
    </submittedName>
</protein>
<evidence type="ECO:0000313" key="2">
    <source>
        <dbReference type="Proteomes" id="UP001153678"/>
    </source>
</evidence>
<name>A0A9W4WZ59_9GLOM</name>
<dbReference type="EMBL" id="CAMKVN010002979">
    <property type="protein sequence ID" value="CAI2183252.1"/>
    <property type="molecule type" value="Genomic_DNA"/>
</dbReference>
<dbReference type="OrthoDB" id="2445433at2759"/>
<reference evidence="1" key="1">
    <citation type="submission" date="2022-08" db="EMBL/GenBank/DDBJ databases">
        <authorList>
            <person name="Kallberg Y."/>
            <person name="Tangrot J."/>
            <person name="Rosling A."/>
        </authorList>
    </citation>
    <scope>NUCLEOTIDE SEQUENCE</scope>
    <source>
        <strain evidence="1">Wild A</strain>
    </source>
</reference>
<keyword evidence="2" id="KW-1185">Reference proteome</keyword>
<gene>
    <name evidence="1" type="ORF">FWILDA_LOCUS10986</name>
</gene>